<dbReference type="Gene3D" id="2.40.10.220">
    <property type="entry name" value="predicted glycosyltransferase like domains"/>
    <property type="match status" value="1"/>
</dbReference>
<evidence type="ECO:0000313" key="3">
    <source>
        <dbReference type="Proteomes" id="UP001295463"/>
    </source>
</evidence>
<accession>A0ABM9D6U6</accession>
<proteinExistence type="predicted"/>
<dbReference type="RefSeq" id="WP_305731791.1">
    <property type="nucleotide sequence ID" value="NZ_OW150024.1"/>
</dbReference>
<evidence type="ECO:0000259" key="1">
    <source>
        <dbReference type="Pfam" id="PF07238"/>
    </source>
</evidence>
<name>A0ABM9D6U6_9BACT</name>
<gene>
    <name evidence="2" type="ORF">GEAMG1_1110</name>
</gene>
<keyword evidence="3" id="KW-1185">Reference proteome</keyword>
<feature type="domain" description="PilZ" evidence="1">
    <location>
        <begin position="145"/>
        <end position="223"/>
    </location>
</feature>
<organism evidence="2 3">
    <name type="scientific">Trichlorobacter ammonificans</name>
    <dbReference type="NCBI Taxonomy" id="2916410"/>
    <lineage>
        <taxon>Bacteria</taxon>
        <taxon>Pseudomonadati</taxon>
        <taxon>Thermodesulfobacteriota</taxon>
        <taxon>Desulfuromonadia</taxon>
        <taxon>Geobacterales</taxon>
        <taxon>Geobacteraceae</taxon>
        <taxon>Trichlorobacter</taxon>
    </lineage>
</organism>
<sequence length="229" mass="24821">MAPPVILVISRSETRMQTYREALERVGASCVGLADLKGAPVLAASTPMNGIAIDMPVQIKASSGDKALVEDMLLALPSVYLNIAPATDAIRILTATGTQGTFQTFEQFVAACANFNARVVRPKNRTELNLNALLYPSMSGDVPPERTVTINVSPGGCFLFSSHPDYHVEQLVRIDFVGFEDRTPIIGSVRWLQPWGTSHLIPGIGVRFEQISAAQQMALDCLLKALEPR</sequence>
<reference evidence="2 3" key="1">
    <citation type="submission" date="2022-03" db="EMBL/GenBank/DDBJ databases">
        <authorList>
            <person name="Koch H."/>
        </authorList>
    </citation>
    <scope>NUCLEOTIDE SEQUENCE [LARGE SCALE GENOMIC DNA]</scope>
    <source>
        <strain evidence="2 3">G1</strain>
    </source>
</reference>
<dbReference type="Proteomes" id="UP001295463">
    <property type="component" value="Chromosome"/>
</dbReference>
<evidence type="ECO:0000313" key="2">
    <source>
        <dbReference type="EMBL" id="CAH2030924.1"/>
    </source>
</evidence>
<dbReference type="Pfam" id="PF07238">
    <property type="entry name" value="PilZ"/>
    <property type="match status" value="1"/>
</dbReference>
<dbReference type="EMBL" id="OW150024">
    <property type="protein sequence ID" value="CAH2030924.1"/>
    <property type="molecule type" value="Genomic_DNA"/>
</dbReference>
<dbReference type="InterPro" id="IPR009875">
    <property type="entry name" value="PilZ_domain"/>
</dbReference>
<protein>
    <submittedName>
        <fullName evidence="2">PilZ domain-containing protein</fullName>
    </submittedName>
</protein>